<name>A0A8T0TZK6_PANVG</name>
<dbReference type="Proteomes" id="UP000823388">
    <property type="component" value="Chromosome 4K"/>
</dbReference>
<dbReference type="PANTHER" id="PTHR34835">
    <property type="entry name" value="OS07G0283600 PROTEIN-RELATED"/>
    <property type="match status" value="1"/>
</dbReference>
<comment type="caution">
    <text evidence="1">The sequence shown here is derived from an EMBL/GenBank/DDBJ whole genome shotgun (WGS) entry which is preliminary data.</text>
</comment>
<dbReference type="AlphaFoldDB" id="A0A8T0TZK6"/>
<keyword evidence="2" id="KW-1185">Reference proteome</keyword>
<protein>
    <submittedName>
        <fullName evidence="1">Uncharacterized protein</fullName>
    </submittedName>
</protein>
<reference evidence="1" key="1">
    <citation type="submission" date="2020-05" db="EMBL/GenBank/DDBJ databases">
        <title>WGS assembly of Panicum virgatum.</title>
        <authorList>
            <person name="Lovell J.T."/>
            <person name="Jenkins J."/>
            <person name="Shu S."/>
            <person name="Juenger T.E."/>
            <person name="Schmutz J."/>
        </authorList>
    </citation>
    <scope>NUCLEOTIDE SEQUENCE</scope>
    <source>
        <strain evidence="1">AP13</strain>
    </source>
</reference>
<gene>
    <name evidence="1" type="ORF">PVAP13_4KG352000</name>
</gene>
<organism evidence="1 2">
    <name type="scientific">Panicum virgatum</name>
    <name type="common">Blackwell switchgrass</name>
    <dbReference type="NCBI Taxonomy" id="38727"/>
    <lineage>
        <taxon>Eukaryota</taxon>
        <taxon>Viridiplantae</taxon>
        <taxon>Streptophyta</taxon>
        <taxon>Embryophyta</taxon>
        <taxon>Tracheophyta</taxon>
        <taxon>Spermatophyta</taxon>
        <taxon>Magnoliopsida</taxon>
        <taxon>Liliopsida</taxon>
        <taxon>Poales</taxon>
        <taxon>Poaceae</taxon>
        <taxon>PACMAD clade</taxon>
        <taxon>Panicoideae</taxon>
        <taxon>Panicodae</taxon>
        <taxon>Paniceae</taxon>
        <taxon>Panicinae</taxon>
        <taxon>Panicum</taxon>
        <taxon>Panicum sect. Hiantes</taxon>
    </lineage>
</organism>
<evidence type="ECO:0000313" key="1">
    <source>
        <dbReference type="EMBL" id="KAG2613379.1"/>
    </source>
</evidence>
<evidence type="ECO:0000313" key="2">
    <source>
        <dbReference type="Proteomes" id="UP000823388"/>
    </source>
</evidence>
<dbReference type="PANTHER" id="PTHR34835:SF85">
    <property type="entry name" value="AMINOTRANSFERASE-LIKE PLANT MOBILE DOMAIN-CONTAINING PROTEIN"/>
    <property type="match status" value="1"/>
</dbReference>
<sequence length="230" mass="26114">MQNKYDIIHGSAPKIEEIMERIKKNKSANEDFLRSFLMIAVSTFLCPPTSLGISPRCYPALVDLKSVKKLNWCQFVVEQLKEAHRNLNKKFCVRGCLLLLVILYADSLVVSNAHIPDDKPRIAAWSRQLLDKVIRLDRNRDGSFGKLKLKSARHSVAQDSFFHMDDVHTFVASKVPHHMAIEKKRDIVAAVSKVLSGVTDMLGIFIHEISAVQDPATSNLRRSKRRRTVP</sequence>
<accession>A0A8T0TZK6</accession>
<proteinExistence type="predicted"/>
<dbReference type="EMBL" id="CM029043">
    <property type="protein sequence ID" value="KAG2613379.1"/>
    <property type="molecule type" value="Genomic_DNA"/>
</dbReference>